<comment type="caution">
    <text evidence="4">The sequence shown here is derived from an EMBL/GenBank/DDBJ whole genome shotgun (WGS) entry which is preliminary data.</text>
</comment>
<accession>A0ABU8MKE9</accession>
<evidence type="ECO:0000256" key="2">
    <source>
        <dbReference type="SAM" id="Phobius"/>
    </source>
</evidence>
<dbReference type="Proteomes" id="UP001385809">
    <property type="component" value="Unassembled WGS sequence"/>
</dbReference>
<feature type="transmembrane region" description="Helical" evidence="2">
    <location>
        <begin position="243"/>
        <end position="265"/>
    </location>
</feature>
<dbReference type="SUPFAM" id="SSF69572">
    <property type="entry name" value="Activating enzymes of the ubiquitin-like proteins"/>
    <property type="match status" value="1"/>
</dbReference>
<evidence type="ECO:0000313" key="5">
    <source>
        <dbReference type="Proteomes" id="UP001385809"/>
    </source>
</evidence>
<dbReference type="EMBL" id="JBBEGN010000002">
    <property type="protein sequence ID" value="MEJ2867612.1"/>
    <property type="molecule type" value="Genomic_DNA"/>
</dbReference>
<gene>
    <name evidence="4" type="ORF">WCD74_07525</name>
</gene>
<dbReference type="InterPro" id="IPR000594">
    <property type="entry name" value="ThiF_NAD_FAD-bd"/>
</dbReference>
<organism evidence="4 5">
    <name type="scientific">Actinomycetospora aurantiaca</name>
    <dbReference type="NCBI Taxonomy" id="3129233"/>
    <lineage>
        <taxon>Bacteria</taxon>
        <taxon>Bacillati</taxon>
        <taxon>Actinomycetota</taxon>
        <taxon>Actinomycetes</taxon>
        <taxon>Pseudonocardiales</taxon>
        <taxon>Pseudonocardiaceae</taxon>
        <taxon>Actinomycetospora</taxon>
    </lineage>
</organism>
<keyword evidence="5" id="KW-1185">Reference proteome</keyword>
<keyword evidence="2" id="KW-0812">Transmembrane</keyword>
<protein>
    <submittedName>
        <fullName evidence="4">TOMM leader peptide-binding protein</fullName>
    </submittedName>
</protein>
<keyword evidence="2" id="KW-0472">Membrane</keyword>
<dbReference type="RefSeq" id="WP_337694200.1">
    <property type="nucleotide sequence ID" value="NZ_JBBEGN010000002.1"/>
</dbReference>
<feature type="region of interest" description="Disordered" evidence="1">
    <location>
        <begin position="280"/>
        <end position="318"/>
    </location>
</feature>
<feature type="domain" description="THIF-type NAD/FAD binding fold" evidence="3">
    <location>
        <begin position="89"/>
        <end position="298"/>
    </location>
</feature>
<reference evidence="4 5" key="1">
    <citation type="submission" date="2024-03" db="EMBL/GenBank/DDBJ databases">
        <title>Actinomycetospora sp. OC33-EN08, a novel actinomycete isolated from wild orchid (Aerides multiflora).</title>
        <authorList>
            <person name="Suriyachadkun C."/>
        </authorList>
    </citation>
    <scope>NUCLEOTIDE SEQUENCE [LARGE SCALE GENOMIC DNA]</scope>
    <source>
        <strain evidence="4 5">OC33-EN08</strain>
    </source>
</reference>
<dbReference type="InterPro" id="IPR022291">
    <property type="entry name" value="Bacteriocin_synth_cyclodeHase"/>
</dbReference>
<sequence length="318" mass="31989">MTTSPPPPRLAVVPRWRDPGTAQFGDHADAPVLEGLDPPMRSLLRALDGPGAVATAVATGARPEDVTALLVQLAGADLLRAPGGPGHQHAYVRVHGADRLGVAVATVLAGAGLGRVAVRAGGRVRPDDVGTGLDHGDVGHPAVLAAASAVARSAPGVAVAEPTRRRPDLVVLTGPAAADPAVTAPLHARHQPHLAATAADPAGVVGPLVVPGRTSCLRCADRHRADADPVRAGLDAQREGAPAAVGVALAAVVAGLVVGQVLAFLEGRAALLGAADEIDPTRGSLTRRPRPPHPACPCVGTPPRAPTVRAGENRGRVR</sequence>
<evidence type="ECO:0000256" key="1">
    <source>
        <dbReference type="SAM" id="MobiDB-lite"/>
    </source>
</evidence>
<proteinExistence type="predicted"/>
<name>A0ABU8MKE9_9PSEU</name>
<dbReference type="InterPro" id="IPR035985">
    <property type="entry name" value="Ubiquitin-activating_enz"/>
</dbReference>
<evidence type="ECO:0000313" key="4">
    <source>
        <dbReference type="EMBL" id="MEJ2867612.1"/>
    </source>
</evidence>
<dbReference type="Gene3D" id="3.40.50.720">
    <property type="entry name" value="NAD(P)-binding Rossmann-like Domain"/>
    <property type="match status" value="1"/>
</dbReference>
<dbReference type="NCBIfam" id="TIGR03882">
    <property type="entry name" value="cyclo_dehyd_2"/>
    <property type="match status" value="1"/>
</dbReference>
<dbReference type="Pfam" id="PF00899">
    <property type="entry name" value="ThiF"/>
    <property type="match status" value="1"/>
</dbReference>
<evidence type="ECO:0000259" key="3">
    <source>
        <dbReference type="Pfam" id="PF00899"/>
    </source>
</evidence>
<keyword evidence="2" id="KW-1133">Transmembrane helix</keyword>